<keyword evidence="4" id="KW-1185">Reference proteome</keyword>
<dbReference type="Proteomes" id="UP001501725">
    <property type="component" value="Unassembled WGS sequence"/>
</dbReference>
<proteinExistence type="predicted"/>
<feature type="signal peptide" evidence="2">
    <location>
        <begin position="1"/>
        <end position="20"/>
    </location>
</feature>
<evidence type="ECO:0000313" key="4">
    <source>
        <dbReference type="Proteomes" id="UP001501725"/>
    </source>
</evidence>
<protein>
    <recommendedName>
        <fullName evidence="5">DUF1566 domain-containing protein</fullName>
    </recommendedName>
</protein>
<evidence type="ECO:0000256" key="1">
    <source>
        <dbReference type="SAM" id="MobiDB-lite"/>
    </source>
</evidence>
<dbReference type="PROSITE" id="PS51257">
    <property type="entry name" value="PROKAR_LIPOPROTEIN"/>
    <property type="match status" value="1"/>
</dbReference>
<reference evidence="4" key="1">
    <citation type="journal article" date="2019" name="Int. J. Syst. Evol. Microbiol.">
        <title>The Global Catalogue of Microorganisms (GCM) 10K type strain sequencing project: providing services to taxonomists for standard genome sequencing and annotation.</title>
        <authorList>
            <consortium name="The Broad Institute Genomics Platform"/>
            <consortium name="The Broad Institute Genome Sequencing Center for Infectious Disease"/>
            <person name="Wu L."/>
            <person name="Ma J."/>
        </authorList>
    </citation>
    <scope>NUCLEOTIDE SEQUENCE [LARGE SCALE GENOMIC DNA]</scope>
    <source>
        <strain evidence="4">JCM 17919</strain>
    </source>
</reference>
<feature type="chain" id="PRO_5046886852" description="DUF1566 domain-containing protein" evidence="2">
    <location>
        <begin position="21"/>
        <end position="382"/>
    </location>
</feature>
<name>A0ABP8GJ24_9BACT</name>
<evidence type="ECO:0008006" key="5">
    <source>
        <dbReference type="Google" id="ProtNLM"/>
    </source>
</evidence>
<comment type="caution">
    <text evidence="3">The sequence shown here is derived from an EMBL/GenBank/DDBJ whole genome shotgun (WGS) entry which is preliminary data.</text>
</comment>
<keyword evidence="2" id="KW-0732">Signal</keyword>
<gene>
    <name evidence="3" type="ORF">GCM10023184_12640</name>
</gene>
<dbReference type="RefSeq" id="WP_345254346.1">
    <property type="nucleotide sequence ID" value="NZ_BAABGY010000005.1"/>
</dbReference>
<organism evidence="3 4">
    <name type="scientific">Flaviaesturariibacter amylovorans</name>
    <dbReference type="NCBI Taxonomy" id="1084520"/>
    <lineage>
        <taxon>Bacteria</taxon>
        <taxon>Pseudomonadati</taxon>
        <taxon>Bacteroidota</taxon>
        <taxon>Chitinophagia</taxon>
        <taxon>Chitinophagales</taxon>
        <taxon>Chitinophagaceae</taxon>
        <taxon>Flaviaestuariibacter</taxon>
    </lineage>
</organism>
<dbReference type="EMBL" id="BAABGY010000005">
    <property type="protein sequence ID" value="GAA4324921.1"/>
    <property type="molecule type" value="Genomic_DNA"/>
</dbReference>
<feature type="region of interest" description="Disordered" evidence="1">
    <location>
        <begin position="23"/>
        <end position="44"/>
    </location>
</feature>
<accession>A0ABP8GJ24</accession>
<evidence type="ECO:0000313" key="3">
    <source>
        <dbReference type="EMBL" id="GAA4324921.1"/>
    </source>
</evidence>
<sequence length="382" mass="40064">MKWTRLVSCALLFLGMSACSKNNSGDPDPGSVPTVQTNPVPAPATATVSFSGTVTSEGTSAVTSRGFCVSPSPNPTINDMTVPGTGATDFAGSSDNFSPSTLYYMRAYATNASGVGYGAVQTFTTPTAWTVSNTAAFEILSTTARIRGTFTPLYPNSEARMNIVYGTQPGPTPANFNSVMSTTTAGNFDYELSPLQPATTYYARAVFTRAGIIQGYGPEISFKTAGWTNTTGGIVFYDKGAASDGWRYLEAAPQGINFGSSTGAQWGCSGTLVSQTQPELGAGPANTARIMAQCAAADCAARLCANYQLNGVSGWFLPSSEELLRMYKSLSQAQLHPAYHWSSTELNGMNAYLGTLGSGGNSPAITSTGKFSNALVRPVRRF</sequence>
<evidence type="ECO:0000256" key="2">
    <source>
        <dbReference type="SAM" id="SignalP"/>
    </source>
</evidence>